<evidence type="ECO:0000313" key="2">
    <source>
        <dbReference type="EMBL" id="GAA4198528.1"/>
    </source>
</evidence>
<evidence type="ECO:0000259" key="1">
    <source>
        <dbReference type="Pfam" id="PF01869"/>
    </source>
</evidence>
<protein>
    <submittedName>
        <fullName evidence="2">BadF/BadG/BcrA/BcrD ATPase family protein</fullName>
    </submittedName>
</protein>
<dbReference type="InterPro" id="IPR043129">
    <property type="entry name" value="ATPase_NBD"/>
</dbReference>
<dbReference type="Gene3D" id="3.30.420.40">
    <property type="match status" value="2"/>
</dbReference>
<dbReference type="RefSeq" id="WP_344920368.1">
    <property type="nucleotide sequence ID" value="NZ_BAABAQ010000009.1"/>
</dbReference>
<dbReference type="SUPFAM" id="SSF53067">
    <property type="entry name" value="Actin-like ATPase domain"/>
    <property type="match status" value="2"/>
</dbReference>
<comment type="caution">
    <text evidence="2">The sequence shown here is derived from an EMBL/GenBank/DDBJ whole genome shotgun (WGS) entry which is preliminary data.</text>
</comment>
<reference evidence="3" key="1">
    <citation type="journal article" date="2019" name="Int. J. Syst. Evol. Microbiol.">
        <title>The Global Catalogue of Microorganisms (GCM) 10K type strain sequencing project: providing services to taxonomists for standard genome sequencing and annotation.</title>
        <authorList>
            <consortium name="The Broad Institute Genomics Platform"/>
            <consortium name="The Broad Institute Genome Sequencing Center for Infectious Disease"/>
            <person name="Wu L."/>
            <person name="Ma J."/>
        </authorList>
    </citation>
    <scope>NUCLEOTIDE SEQUENCE [LARGE SCALE GENOMIC DNA]</scope>
    <source>
        <strain evidence="3">JCM 17388</strain>
    </source>
</reference>
<dbReference type="Proteomes" id="UP001501251">
    <property type="component" value="Unassembled WGS sequence"/>
</dbReference>
<name>A0ABP8B5Q9_9ACTN</name>
<organism evidence="2 3">
    <name type="scientific">Streptosporangium oxazolinicum</name>
    <dbReference type="NCBI Taxonomy" id="909287"/>
    <lineage>
        <taxon>Bacteria</taxon>
        <taxon>Bacillati</taxon>
        <taxon>Actinomycetota</taxon>
        <taxon>Actinomycetes</taxon>
        <taxon>Streptosporangiales</taxon>
        <taxon>Streptosporangiaceae</taxon>
        <taxon>Streptosporangium</taxon>
    </lineage>
</organism>
<feature type="domain" description="ATPase BadF/BadG/BcrA/BcrD type" evidence="1">
    <location>
        <begin position="6"/>
        <end position="288"/>
    </location>
</feature>
<evidence type="ECO:0000313" key="3">
    <source>
        <dbReference type="Proteomes" id="UP001501251"/>
    </source>
</evidence>
<accession>A0ABP8B5Q9</accession>
<dbReference type="Pfam" id="PF01869">
    <property type="entry name" value="BcrAD_BadFG"/>
    <property type="match status" value="1"/>
</dbReference>
<sequence>MTVLAGLDIGGTKTHLRYETPSGEPVADAVVPSETWSATPVAEAARWIADLVERHRPSTETVVAVAAGAQGCDDEHHCAELGYALTTAAGVPAAVTNDAALLVPAAGLSSGIGVISGTGSIAVAVLPGGELAFAGGWGWVIGDEGSAPALVREAVRAALTRNDAGDTTDVLLPLLMEAFGVGDAVGLARTVNDLPTAEHWAPKAPAVFAAAARGSHDARATITEGGRGLATLVGQLMARGAGVTDVVAAGGVMTSQPGLYAAFRDAVAADHPGLTVHLLGDPPVTGAVALARRLQT</sequence>
<dbReference type="InterPro" id="IPR002731">
    <property type="entry name" value="ATPase_BadF"/>
</dbReference>
<dbReference type="InterPro" id="IPR052519">
    <property type="entry name" value="Euk-type_GlcNAc_Kinase"/>
</dbReference>
<gene>
    <name evidence="2" type="ORF">GCM10022252_49080</name>
</gene>
<dbReference type="PANTHER" id="PTHR43190:SF3">
    <property type="entry name" value="N-ACETYL-D-GLUCOSAMINE KINASE"/>
    <property type="match status" value="1"/>
</dbReference>
<proteinExistence type="predicted"/>
<keyword evidence="3" id="KW-1185">Reference proteome</keyword>
<dbReference type="PANTHER" id="PTHR43190">
    <property type="entry name" value="N-ACETYL-D-GLUCOSAMINE KINASE"/>
    <property type="match status" value="1"/>
</dbReference>
<dbReference type="EMBL" id="BAABAQ010000009">
    <property type="protein sequence ID" value="GAA4198528.1"/>
    <property type="molecule type" value="Genomic_DNA"/>
</dbReference>